<keyword evidence="10 14" id="KW-1133">Transmembrane helix</keyword>
<dbReference type="Pfam" id="PF02167">
    <property type="entry name" value="Cytochrom_C1"/>
    <property type="match status" value="1"/>
</dbReference>
<gene>
    <name evidence="17" type="ORF">J2S73_003122</name>
</gene>
<evidence type="ECO:0000259" key="16">
    <source>
        <dbReference type="PROSITE" id="PS51007"/>
    </source>
</evidence>
<dbReference type="InterPro" id="IPR009056">
    <property type="entry name" value="Cyt_c-like_dom"/>
</dbReference>
<evidence type="ECO:0000256" key="12">
    <source>
        <dbReference type="ARBA" id="ARBA00023136"/>
    </source>
</evidence>
<dbReference type="RefSeq" id="WP_370874443.1">
    <property type="nucleotide sequence ID" value="NZ_JAUSUL010000003.1"/>
</dbReference>
<evidence type="ECO:0000256" key="6">
    <source>
        <dbReference type="ARBA" id="ARBA00022660"/>
    </source>
</evidence>
<keyword evidence="4" id="KW-0813">Transport</keyword>
<keyword evidence="18" id="KW-1185">Reference proteome</keyword>
<feature type="binding site" description="covalent" evidence="13">
    <location>
        <position position="62"/>
    </location>
    <ligand>
        <name>heme c</name>
        <dbReference type="ChEBI" id="CHEBI:61717"/>
    </ligand>
</feature>
<organism evidence="17 18">
    <name type="scientific">Amorphus orientalis</name>
    <dbReference type="NCBI Taxonomy" id="649198"/>
    <lineage>
        <taxon>Bacteria</taxon>
        <taxon>Pseudomonadati</taxon>
        <taxon>Pseudomonadota</taxon>
        <taxon>Alphaproteobacteria</taxon>
        <taxon>Hyphomicrobiales</taxon>
        <taxon>Amorphaceae</taxon>
        <taxon>Amorphus</taxon>
    </lineage>
</organism>
<evidence type="ECO:0000256" key="4">
    <source>
        <dbReference type="ARBA" id="ARBA00022448"/>
    </source>
</evidence>
<evidence type="ECO:0000256" key="2">
    <source>
        <dbReference type="ARBA" id="ARBA00006488"/>
    </source>
</evidence>
<dbReference type="SUPFAM" id="SSF46626">
    <property type="entry name" value="Cytochrome c"/>
    <property type="match status" value="1"/>
</dbReference>
<keyword evidence="9" id="KW-0249">Electron transport</keyword>
<dbReference type="InterPro" id="IPR036909">
    <property type="entry name" value="Cyt_c-like_dom_sf"/>
</dbReference>
<feature type="binding site" description="covalent" evidence="13">
    <location>
        <position position="207"/>
    </location>
    <ligand>
        <name>heme c</name>
        <dbReference type="ChEBI" id="CHEBI:61717"/>
    </ligand>
</feature>
<dbReference type="GO" id="GO:0009055">
    <property type="term" value="F:electron transfer activity"/>
    <property type="evidence" value="ECO:0007669"/>
    <property type="project" value="InterPro"/>
</dbReference>
<dbReference type="InterPro" id="IPR021157">
    <property type="entry name" value="Cyt_c1_TM_anchor_C"/>
</dbReference>
<evidence type="ECO:0000256" key="13">
    <source>
        <dbReference type="PIRSR" id="PIRSR602326-1"/>
    </source>
</evidence>
<comment type="similarity">
    <text evidence="2">Belongs to the cytochrome c family.</text>
</comment>
<dbReference type="PROSITE" id="PS51007">
    <property type="entry name" value="CYTC"/>
    <property type="match status" value="1"/>
</dbReference>
<dbReference type="GO" id="GO:0016020">
    <property type="term" value="C:membrane"/>
    <property type="evidence" value="ECO:0007669"/>
    <property type="project" value="UniProtKB-SubCell"/>
</dbReference>
<dbReference type="AlphaFoldDB" id="A0AAE4ASU5"/>
<protein>
    <recommendedName>
        <fullName evidence="3">Cytochrome c1</fullName>
    </recommendedName>
</protein>
<evidence type="ECO:0000313" key="18">
    <source>
        <dbReference type="Proteomes" id="UP001229244"/>
    </source>
</evidence>
<proteinExistence type="inferred from homology"/>
<evidence type="ECO:0000256" key="3">
    <source>
        <dbReference type="ARBA" id="ARBA00016165"/>
    </source>
</evidence>
<dbReference type="GO" id="GO:0020037">
    <property type="term" value="F:heme binding"/>
    <property type="evidence" value="ECO:0007669"/>
    <property type="project" value="InterPro"/>
</dbReference>
<feature type="transmembrane region" description="Helical" evidence="14">
    <location>
        <begin position="251"/>
        <end position="269"/>
    </location>
</feature>
<keyword evidence="7 14" id="KW-0812">Transmembrane</keyword>
<dbReference type="GO" id="GO:0046872">
    <property type="term" value="F:metal ion binding"/>
    <property type="evidence" value="ECO:0007669"/>
    <property type="project" value="UniProtKB-KW"/>
</dbReference>
<evidence type="ECO:0000256" key="7">
    <source>
        <dbReference type="ARBA" id="ARBA00022692"/>
    </source>
</evidence>
<evidence type="ECO:0000256" key="1">
    <source>
        <dbReference type="ARBA" id="ARBA00004370"/>
    </source>
</evidence>
<feature type="binding site" description="covalent" evidence="13">
    <location>
        <position position="65"/>
    </location>
    <ligand>
        <name>heme c</name>
        <dbReference type="ChEBI" id="CHEBI:61717"/>
    </ligand>
</feature>
<keyword evidence="6" id="KW-0679">Respiratory chain</keyword>
<dbReference type="Gene3D" id="1.10.760.10">
    <property type="entry name" value="Cytochrome c-like domain"/>
    <property type="match status" value="1"/>
</dbReference>
<evidence type="ECO:0000256" key="8">
    <source>
        <dbReference type="ARBA" id="ARBA00022723"/>
    </source>
</evidence>
<sequence length="279" mass="30657">MSLRSAAFLAAGLLGAVLTAPTAMAAGEAPHIPKERWSFSGPFGQYDPAQLQRGFKIYQQSCSACHSLQYVAIRTLGAATGPDFPEAAVREIAAGYQVEDGPNDDGEMFMRPARPSDHFPPPFPNEETARLANGGAYPPDLSLIAKARAAHAGFPWFVFDAFTQYQEAGPDYVHALLTHYEEAPEDVELAPGMYYNTAFLAGNQIAMPPPLSDGQIEYTDGTPETVDQYARDVAAFLMWTAEPKLEERKQIGFRVMLFLVVFAALLYFTKRKIWSNVAH</sequence>
<name>A0AAE4ASU5_9HYPH</name>
<accession>A0AAE4ASU5</accession>
<evidence type="ECO:0000256" key="5">
    <source>
        <dbReference type="ARBA" id="ARBA00022617"/>
    </source>
</evidence>
<feature type="domain" description="Cytochrome c" evidence="16">
    <location>
        <begin position="49"/>
        <end position="241"/>
    </location>
</feature>
<dbReference type="InterPro" id="IPR002326">
    <property type="entry name" value="Cyt_c1"/>
</dbReference>
<evidence type="ECO:0000256" key="15">
    <source>
        <dbReference type="SAM" id="SignalP"/>
    </source>
</evidence>
<dbReference type="Gene3D" id="1.20.5.100">
    <property type="entry name" value="Cytochrome c1, transmembrane anchor, C-terminal"/>
    <property type="match status" value="1"/>
</dbReference>
<evidence type="ECO:0000313" key="17">
    <source>
        <dbReference type="EMBL" id="MDQ0316646.1"/>
    </source>
</evidence>
<evidence type="ECO:0000256" key="10">
    <source>
        <dbReference type="ARBA" id="ARBA00022989"/>
    </source>
</evidence>
<evidence type="ECO:0000256" key="11">
    <source>
        <dbReference type="ARBA" id="ARBA00023004"/>
    </source>
</evidence>
<comment type="subcellular location">
    <subcellularLocation>
        <location evidence="1">Membrane</location>
    </subcellularLocation>
</comment>
<feature type="binding site" description="covalent" evidence="13">
    <location>
        <position position="66"/>
    </location>
    <ligand>
        <name>heme c</name>
        <dbReference type="ChEBI" id="CHEBI:61717"/>
    </ligand>
</feature>
<dbReference type="Proteomes" id="UP001229244">
    <property type="component" value="Unassembled WGS sequence"/>
</dbReference>
<comment type="cofactor">
    <cofactor evidence="13">
        <name>heme c</name>
        <dbReference type="ChEBI" id="CHEBI:61717"/>
    </cofactor>
    <text evidence="13">Binds 1 heme c group covalently per subunit.</text>
</comment>
<evidence type="ECO:0000256" key="9">
    <source>
        <dbReference type="ARBA" id="ARBA00022982"/>
    </source>
</evidence>
<dbReference type="PANTHER" id="PTHR10266">
    <property type="entry name" value="CYTOCHROME C1"/>
    <property type="match status" value="1"/>
</dbReference>
<comment type="caution">
    <text evidence="17">The sequence shown here is derived from an EMBL/GenBank/DDBJ whole genome shotgun (WGS) entry which is preliminary data.</text>
</comment>
<dbReference type="PANTHER" id="PTHR10266:SF3">
    <property type="entry name" value="CYTOCHROME C1, HEME PROTEIN, MITOCHONDRIAL"/>
    <property type="match status" value="1"/>
</dbReference>
<feature type="signal peptide" evidence="15">
    <location>
        <begin position="1"/>
        <end position="25"/>
    </location>
</feature>
<keyword evidence="5 13" id="KW-0349">Heme</keyword>
<dbReference type="PRINTS" id="PR00603">
    <property type="entry name" value="CYTOCHROMEC1"/>
</dbReference>
<keyword evidence="11 13" id="KW-0408">Iron</keyword>
<keyword evidence="8 13" id="KW-0479">Metal-binding</keyword>
<keyword evidence="12 14" id="KW-0472">Membrane</keyword>
<reference evidence="17" key="1">
    <citation type="submission" date="2023-07" db="EMBL/GenBank/DDBJ databases">
        <title>Genomic Encyclopedia of Type Strains, Phase IV (KMG-IV): sequencing the most valuable type-strain genomes for metagenomic binning, comparative biology and taxonomic classification.</title>
        <authorList>
            <person name="Goeker M."/>
        </authorList>
    </citation>
    <scope>NUCLEOTIDE SEQUENCE</scope>
    <source>
        <strain evidence="17">DSM 21202</strain>
    </source>
</reference>
<keyword evidence="15" id="KW-0732">Signal</keyword>
<evidence type="ECO:0000256" key="14">
    <source>
        <dbReference type="SAM" id="Phobius"/>
    </source>
</evidence>
<feature type="chain" id="PRO_5041924429" description="Cytochrome c1" evidence="15">
    <location>
        <begin position="26"/>
        <end position="279"/>
    </location>
</feature>
<dbReference type="EMBL" id="JAUSUL010000003">
    <property type="protein sequence ID" value="MDQ0316646.1"/>
    <property type="molecule type" value="Genomic_DNA"/>
</dbReference>
<dbReference type="SUPFAM" id="SSF81496">
    <property type="entry name" value="Cytochrome c1 subunit of cytochrome bc1 complex (Ubiquinol-cytochrome c reductase), transmembrane anchor"/>
    <property type="match status" value="1"/>
</dbReference>